<dbReference type="EMBL" id="OGUS01000143">
    <property type="protein sequence ID" value="SPC24322.1"/>
    <property type="molecule type" value="Genomic_DNA"/>
</dbReference>
<reference evidence="3 8" key="4">
    <citation type="submission" date="2021-02" db="EMBL/GenBank/DDBJ databases">
        <title>Complete Genome Sequence of Cupriavidus oxalaticus Strain Ox1, a Soil Oxalate-Degrading Species.</title>
        <authorList>
            <person name="Palmieri F."/>
            <person name="Udriet P."/>
            <person name="Deuasquier M."/>
            <person name="Beaudoing E."/>
            <person name="Johnson S.L."/>
            <person name="Davenport K.W."/>
            <person name="Chain P.S."/>
            <person name="Bindschedler S."/>
            <person name="Junier P."/>
        </authorList>
    </citation>
    <scope>NUCLEOTIDE SEQUENCE [LARGE SCALE GENOMIC DNA]</scope>
    <source>
        <strain evidence="3 8">Ox1</strain>
    </source>
</reference>
<dbReference type="EMBL" id="CP069811">
    <property type="protein sequence ID" value="QRQ90405.1"/>
    <property type="molecule type" value="Genomic_DNA"/>
</dbReference>
<dbReference type="EMBL" id="OGUS01000094">
    <property type="protein sequence ID" value="SPC09878.1"/>
    <property type="molecule type" value="Genomic_DNA"/>
</dbReference>
<dbReference type="GeneID" id="303489243"/>
<evidence type="ECO:0000313" key="3">
    <source>
        <dbReference type="EMBL" id="QRQ90405.1"/>
    </source>
</evidence>
<sequence length="133" mass="14715">MNRRFGVLRALACAGACLAGLAPAGTAIAYFDHYLAGTVVGTLTQKQLDVLTDVFRRTLEQGADGGRVPFTLPPDTRERTVEGAFTPLRSRQDHGDRCRQLHSEFRRAGVSESWTGWYCKEKGGDWKSRKLAD</sequence>
<dbReference type="Proteomes" id="UP000623307">
    <property type="component" value="Chromosome 1"/>
</dbReference>
<dbReference type="Proteomes" id="UP000325743">
    <property type="component" value="Chromosome 1"/>
</dbReference>
<dbReference type="Proteomes" id="UP000256862">
    <property type="component" value="Plasmid CO2235_mp"/>
</dbReference>
<feature type="signal peptide" evidence="1">
    <location>
        <begin position="1"/>
        <end position="29"/>
    </location>
</feature>
<reference evidence="4 6" key="2">
    <citation type="submission" date="2018-01" db="EMBL/GenBank/DDBJ databases">
        <authorList>
            <person name="Clerissi C."/>
        </authorList>
    </citation>
    <scope>NUCLEOTIDE SEQUENCE</scope>
    <source>
        <strain evidence="4">Cupriavidus oxalaticus LMG 2235</strain>
        <plasmid evidence="6">co2235_mp</plasmid>
    </source>
</reference>
<evidence type="ECO:0000313" key="2">
    <source>
        <dbReference type="EMBL" id="QEZ43086.1"/>
    </source>
</evidence>
<keyword evidence="1" id="KW-0732">Signal</keyword>
<gene>
    <name evidence="5" type="ORF">CO2235_MP80202</name>
    <name evidence="4" type="ORF">CO2235_U860012</name>
    <name evidence="2" type="ORF">D2917_01770</name>
    <name evidence="3" type="ORF">JTE92_06915</name>
</gene>
<reference evidence="6" key="1">
    <citation type="submission" date="2018-01" db="EMBL/GenBank/DDBJ databases">
        <authorList>
            <person name="Gaut B.S."/>
            <person name="Morton B.R."/>
            <person name="Clegg M.T."/>
            <person name="Duvall M.R."/>
        </authorList>
    </citation>
    <scope>NUCLEOTIDE SEQUENCE [LARGE SCALE GENOMIC DNA]</scope>
</reference>
<organism evidence="4 6">
    <name type="scientific">Cupriavidus oxalaticus</name>
    <dbReference type="NCBI Taxonomy" id="96344"/>
    <lineage>
        <taxon>Bacteria</taxon>
        <taxon>Pseudomonadati</taxon>
        <taxon>Pseudomonadota</taxon>
        <taxon>Betaproteobacteria</taxon>
        <taxon>Burkholderiales</taxon>
        <taxon>Burkholderiaceae</taxon>
        <taxon>Cupriavidus</taxon>
    </lineage>
</organism>
<dbReference type="OrthoDB" id="8686789at2"/>
<evidence type="ECO:0000313" key="7">
    <source>
        <dbReference type="Proteomes" id="UP000325743"/>
    </source>
</evidence>
<accession>A0A375GMV6</accession>
<keyword evidence="8" id="KW-1185">Reference proteome</keyword>
<evidence type="ECO:0000256" key="1">
    <source>
        <dbReference type="SAM" id="SignalP"/>
    </source>
</evidence>
<dbReference type="EMBL" id="CP032518">
    <property type="protein sequence ID" value="QEZ43086.1"/>
    <property type="molecule type" value="Genomic_DNA"/>
</dbReference>
<evidence type="ECO:0008006" key="9">
    <source>
        <dbReference type="Google" id="ProtNLM"/>
    </source>
</evidence>
<dbReference type="AlphaFoldDB" id="A0A375GMV6"/>
<proteinExistence type="predicted"/>
<geneLocation type="plasmid" evidence="6">
    <name>co2235_mp</name>
</geneLocation>
<evidence type="ECO:0000313" key="4">
    <source>
        <dbReference type="EMBL" id="SPC09878.1"/>
    </source>
</evidence>
<name>A0A375GMV6_9BURK</name>
<reference evidence="2 7" key="3">
    <citation type="submission" date="2018-09" db="EMBL/GenBank/DDBJ databases">
        <title>Complete genome sequence of Cupriavidus oxalaticus T2, a bacterium capable of phenol tolerance and degradation.</title>
        <authorList>
            <person name="Yan J."/>
        </authorList>
    </citation>
    <scope>NUCLEOTIDE SEQUENCE [LARGE SCALE GENOMIC DNA]</scope>
    <source>
        <strain evidence="2 7">T2</strain>
    </source>
</reference>
<evidence type="ECO:0000313" key="5">
    <source>
        <dbReference type="EMBL" id="SPC24322.1"/>
    </source>
</evidence>
<evidence type="ECO:0000313" key="6">
    <source>
        <dbReference type="Proteomes" id="UP000256862"/>
    </source>
</evidence>
<evidence type="ECO:0000313" key="8">
    <source>
        <dbReference type="Proteomes" id="UP000623307"/>
    </source>
</evidence>
<protein>
    <recommendedName>
        <fullName evidence="9">Surface antigen domain-containing protein</fullName>
    </recommendedName>
</protein>
<dbReference type="RefSeq" id="WP_063239183.1">
    <property type="nucleotide sequence ID" value="NZ_CP032518.1"/>
</dbReference>
<feature type="chain" id="PRO_5044585831" description="Surface antigen domain-containing protein" evidence="1">
    <location>
        <begin position="30"/>
        <end position="133"/>
    </location>
</feature>